<evidence type="ECO:0000313" key="7">
    <source>
        <dbReference type="Proteomes" id="UP000177392"/>
    </source>
</evidence>
<dbReference type="PANTHER" id="PTHR33823">
    <property type="entry name" value="RNA POLYMERASE-BINDING TRANSCRIPTION FACTOR DKSA-RELATED"/>
    <property type="match status" value="1"/>
</dbReference>
<dbReference type="Pfam" id="PF01258">
    <property type="entry name" value="zf-dskA_traR"/>
    <property type="match status" value="1"/>
</dbReference>
<dbReference type="InterPro" id="IPR000962">
    <property type="entry name" value="Znf_DskA_TraR"/>
</dbReference>
<dbReference type="PROSITE" id="PS51128">
    <property type="entry name" value="ZF_DKSA_2"/>
    <property type="match status" value="1"/>
</dbReference>
<evidence type="ECO:0000256" key="4">
    <source>
        <dbReference type="PROSITE-ProRule" id="PRU00510"/>
    </source>
</evidence>
<gene>
    <name evidence="6" type="ORF">A2131_02630</name>
</gene>
<keyword evidence="3" id="KW-0862">Zinc</keyword>
<dbReference type="Proteomes" id="UP000177392">
    <property type="component" value="Unassembled WGS sequence"/>
</dbReference>
<organism evidence="6 7">
    <name type="scientific">Candidatus Sungbacteria bacterium GWC2_49_10</name>
    <dbReference type="NCBI Taxonomy" id="1802263"/>
    <lineage>
        <taxon>Bacteria</taxon>
        <taxon>Candidatus Sungiibacteriota</taxon>
    </lineage>
</organism>
<comment type="caution">
    <text evidence="6">The sequence shown here is derived from an EMBL/GenBank/DDBJ whole genome shotgun (WGS) entry which is preliminary data.</text>
</comment>
<evidence type="ECO:0000313" key="6">
    <source>
        <dbReference type="EMBL" id="OGZ94529.1"/>
    </source>
</evidence>
<feature type="domain" description="Zinc finger DksA/TraR C4-type" evidence="5">
    <location>
        <begin position="93"/>
        <end position="117"/>
    </location>
</feature>
<reference evidence="6 7" key="1">
    <citation type="journal article" date="2016" name="Nat. Commun.">
        <title>Thousands of microbial genomes shed light on interconnected biogeochemical processes in an aquifer system.</title>
        <authorList>
            <person name="Anantharaman K."/>
            <person name="Brown C.T."/>
            <person name="Hug L.A."/>
            <person name="Sharon I."/>
            <person name="Castelle C.J."/>
            <person name="Probst A.J."/>
            <person name="Thomas B.C."/>
            <person name="Singh A."/>
            <person name="Wilkins M.J."/>
            <person name="Karaoz U."/>
            <person name="Brodie E.L."/>
            <person name="Williams K.H."/>
            <person name="Hubbard S.S."/>
            <person name="Banfield J.F."/>
        </authorList>
    </citation>
    <scope>NUCLEOTIDE SEQUENCE [LARGE SCALE GENOMIC DNA]</scope>
</reference>
<accession>A0A1G2K519</accession>
<dbReference type="AlphaFoldDB" id="A0A1G2K519"/>
<dbReference type="EMBL" id="MHQB01000010">
    <property type="protein sequence ID" value="OGZ94529.1"/>
    <property type="molecule type" value="Genomic_DNA"/>
</dbReference>
<keyword evidence="1" id="KW-0479">Metal-binding</keyword>
<evidence type="ECO:0000256" key="1">
    <source>
        <dbReference type="ARBA" id="ARBA00022723"/>
    </source>
</evidence>
<dbReference type="PANTHER" id="PTHR33823:SF4">
    <property type="entry name" value="GENERAL STRESS PROTEIN 16O"/>
    <property type="match status" value="1"/>
</dbReference>
<protein>
    <recommendedName>
        <fullName evidence="5">Zinc finger DksA/TraR C4-type domain-containing protein</fullName>
    </recommendedName>
</protein>
<dbReference type="GO" id="GO:0008270">
    <property type="term" value="F:zinc ion binding"/>
    <property type="evidence" value="ECO:0007669"/>
    <property type="project" value="UniProtKB-KW"/>
</dbReference>
<name>A0A1G2K519_9BACT</name>
<feature type="zinc finger region" description="dksA C4-type" evidence="4">
    <location>
        <begin position="98"/>
        <end position="122"/>
    </location>
</feature>
<dbReference type="Gene3D" id="1.20.120.910">
    <property type="entry name" value="DksA, coiled-coil domain"/>
    <property type="match status" value="1"/>
</dbReference>
<evidence type="ECO:0000256" key="3">
    <source>
        <dbReference type="ARBA" id="ARBA00022833"/>
    </source>
</evidence>
<evidence type="ECO:0000259" key="5">
    <source>
        <dbReference type="Pfam" id="PF01258"/>
    </source>
</evidence>
<sequence length="124" mass="14161">MDNTFINECKALLEKERKLLVEELTTIADPDPAMKGDWHARFPKFEVVETSSSSGREIEQDEIEEYEMRLAEEQSLESRLLEVSKALERIQKGTYGTCKKCGKAIPIDRLKANPAAEFDMEHAI</sequence>
<proteinExistence type="predicted"/>
<evidence type="ECO:0000256" key="2">
    <source>
        <dbReference type="ARBA" id="ARBA00022771"/>
    </source>
</evidence>
<keyword evidence="2" id="KW-0863">Zinc-finger</keyword>